<feature type="transmembrane region" description="Helical" evidence="2">
    <location>
        <begin position="52"/>
        <end position="70"/>
    </location>
</feature>
<keyword evidence="2" id="KW-1133">Transmembrane helix</keyword>
<dbReference type="AlphaFoldDB" id="U6LWG0"/>
<dbReference type="EMBL" id="HG713077">
    <property type="protein sequence ID" value="CDJ52140.1"/>
    <property type="molecule type" value="Genomic_DNA"/>
</dbReference>
<keyword evidence="2" id="KW-0812">Transmembrane</keyword>
<keyword evidence="2" id="KW-0472">Membrane</keyword>
<feature type="compositionally biased region" description="Acidic residues" evidence="1">
    <location>
        <begin position="355"/>
        <end position="389"/>
    </location>
</feature>
<feature type="compositionally biased region" description="Acidic residues" evidence="1">
    <location>
        <begin position="220"/>
        <end position="232"/>
    </location>
</feature>
<feature type="compositionally biased region" description="Low complexity" evidence="1">
    <location>
        <begin position="263"/>
        <end position="324"/>
    </location>
</feature>
<reference evidence="3" key="1">
    <citation type="submission" date="2013-10" db="EMBL/GenBank/DDBJ databases">
        <title>Genomic analysis of the causative agents of coccidiosis in chickens.</title>
        <authorList>
            <person name="Reid A.J."/>
            <person name="Blake D."/>
            <person name="Billington K."/>
            <person name="Browne H."/>
            <person name="Dunn M."/>
            <person name="Hung S."/>
            <person name="Kawahara F."/>
            <person name="Miranda-Saavedra D."/>
            <person name="Mourier T."/>
            <person name="Nagra H."/>
            <person name="Otto T.D."/>
            <person name="Rawlings N."/>
            <person name="Sanchez A."/>
            <person name="Sanders M."/>
            <person name="Subramaniam C."/>
            <person name="Tay Y."/>
            <person name="Dear P."/>
            <person name="Doerig C."/>
            <person name="Gruber A."/>
            <person name="Parkinson J."/>
            <person name="Shirley M."/>
            <person name="Wan K.L."/>
            <person name="Berriman M."/>
            <person name="Tomley F."/>
            <person name="Pain A."/>
        </authorList>
    </citation>
    <scope>NUCLEOTIDE SEQUENCE [LARGE SCALE GENOMIC DNA]</scope>
    <source>
        <strain evidence="3">Houghton</strain>
    </source>
</reference>
<evidence type="ECO:0000313" key="3">
    <source>
        <dbReference type="EMBL" id="CDJ52140.1"/>
    </source>
</evidence>
<feature type="region of interest" description="Disordered" evidence="1">
    <location>
        <begin position="157"/>
        <end position="176"/>
    </location>
</feature>
<evidence type="ECO:0000256" key="2">
    <source>
        <dbReference type="SAM" id="Phobius"/>
    </source>
</evidence>
<proteinExistence type="predicted"/>
<evidence type="ECO:0000313" key="4">
    <source>
        <dbReference type="Proteomes" id="UP000030750"/>
    </source>
</evidence>
<evidence type="ECO:0000256" key="1">
    <source>
        <dbReference type="SAM" id="MobiDB-lite"/>
    </source>
</evidence>
<name>U6LWG0_9EIME</name>
<gene>
    <name evidence="3" type="ORF">EBH_0002970</name>
</gene>
<feature type="region of interest" description="Disordered" evidence="1">
    <location>
        <begin position="107"/>
        <end position="148"/>
    </location>
</feature>
<dbReference type="OrthoDB" id="347188at2759"/>
<feature type="compositionally biased region" description="Low complexity" evidence="1">
    <location>
        <begin position="403"/>
        <end position="412"/>
    </location>
</feature>
<organism evidence="3 4">
    <name type="scientific">Eimeria brunetti</name>
    <dbReference type="NCBI Taxonomy" id="51314"/>
    <lineage>
        <taxon>Eukaryota</taxon>
        <taxon>Sar</taxon>
        <taxon>Alveolata</taxon>
        <taxon>Apicomplexa</taxon>
        <taxon>Conoidasida</taxon>
        <taxon>Coccidia</taxon>
        <taxon>Eucoccidiorida</taxon>
        <taxon>Eimeriorina</taxon>
        <taxon>Eimeriidae</taxon>
        <taxon>Eimeria</taxon>
    </lineage>
</organism>
<feature type="compositionally biased region" description="Low complexity" evidence="1">
    <location>
        <begin position="419"/>
        <end position="449"/>
    </location>
</feature>
<sequence>MSTAWTLRAPLSEGAALEVLSPTPSLRGKQLGDGVDGGSPCSLCSKGHDSRIAVTLIAFASIFAILFLVSHCATAKRGALPRQVVRRLAGDETQEDDDGEDIVRLLCGREGSQSSTASRRRRISSDSSEPSALDGGDQSDEGPPKKKRQEMLEVLEELPPSPLYAAQSTEDSKEAEEVAKKLHESLMLYVEQIMAEDIGGLEPDDWLLGPYLEPQRLQEENPDLWLDTDESAAPEPVAGLPSAGLPDETPHLPEEQTAEETAEGAAQGTTEGIAEGTAEGTAQGVAEGTADGTTDGTAEGTAQGTAQATARGTTEGTTQSTIEGTAEDPAEGSVEGANASPDGGLVEGPNAGPDEGPDGGPDESPDEDPDESPDEDPDEGPDESPDEGTSEGTARGSSGGTAEGTAEGAAEGTAGGASGEEAAQGGELSQSSNVSSGEKSSSSEEQGSSAGAVVQKRVPQLPTQFKVEKQNQLFEFTVGRPGTKGAYRLIVSEVLSSDGMSGLTVVSVPFPTKGELQGPLQQLDFESHPYYRIPSIAPDAVIREFEFRNKIPQRRRTRCETRAMLEIKELLKRDVVDTFDLDRIMGHLEKLVIHTIQHGKDDIATMSPKYYVEKLAFALMTIDTIYAASELLGEKAKRSDWWQDVVNALPDYTGPSAIAASRITARQNVVLSRLLHSALEFYRCGRRPPAAALVPLKQAILCTPALPAFRRVPWMNYMGDDYQWQQSQ</sequence>
<dbReference type="Proteomes" id="UP000030750">
    <property type="component" value="Unassembled WGS sequence"/>
</dbReference>
<reference evidence="3" key="2">
    <citation type="submission" date="2013-10" db="EMBL/GenBank/DDBJ databases">
        <authorList>
            <person name="Aslett M."/>
        </authorList>
    </citation>
    <scope>NUCLEOTIDE SEQUENCE [LARGE SCALE GENOMIC DNA]</scope>
    <source>
        <strain evidence="3">Houghton</strain>
    </source>
</reference>
<feature type="region of interest" description="Disordered" evidence="1">
    <location>
        <begin position="212"/>
        <end position="454"/>
    </location>
</feature>
<protein>
    <submittedName>
        <fullName evidence="3">Uncharacterized protein</fullName>
    </submittedName>
</protein>
<dbReference type="VEuPathDB" id="ToxoDB:EBH_0002970"/>
<keyword evidence="4" id="KW-1185">Reference proteome</keyword>
<accession>U6LWG0</accession>